<reference evidence="2 3" key="1">
    <citation type="journal article" date="2015" name="Microbes Environ.">
        <title>Distribution and evolution of nitrogen fixation genes in the phylum bacteroidetes.</title>
        <authorList>
            <person name="Inoue J."/>
            <person name="Oshima K."/>
            <person name="Suda W."/>
            <person name="Sakamoto M."/>
            <person name="Iino T."/>
            <person name="Noda S."/>
            <person name="Hongoh Y."/>
            <person name="Hattori M."/>
            <person name="Ohkuma M."/>
        </authorList>
    </citation>
    <scope>NUCLEOTIDE SEQUENCE [LARGE SCALE GENOMIC DNA]</scope>
    <source>
        <strain evidence="2">JCM 15548</strain>
    </source>
</reference>
<name>A0A0E9LXQ8_9BACT</name>
<gene>
    <name evidence="2" type="ORF">JCM15548_12136</name>
</gene>
<dbReference type="Proteomes" id="UP000032900">
    <property type="component" value="Unassembled WGS sequence"/>
</dbReference>
<keyword evidence="3" id="KW-1185">Reference proteome</keyword>
<dbReference type="InterPro" id="IPR035985">
    <property type="entry name" value="Ubiquitin-activating_enz"/>
</dbReference>
<dbReference type="InterPro" id="IPR000594">
    <property type="entry name" value="ThiF_NAD_FAD-bd"/>
</dbReference>
<dbReference type="SUPFAM" id="SSF69572">
    <property type="entry name" value="Activating enzymes of the ubiquitin-like proteins"/>
    <property type="match status" value="1"/>
</dbReference>
<evidence type="ECO:0000259" key="1">
    <source>
        <dbReference type="Pfam" id="PF00899"/>
    </source>
</evidence>
<sequence length="55" mass="5912">MEWLSRTELLLGKEGIEKLQKAHVLVAGVGGVGSYAAEMIVRAGIGEITLIDAMW</sequence>
<dbReference type="EMBL" id="BAZW01000015">
    <property type="protein sequence ID" value="GAO29901.1"/>
    <property type="molecule type" value="Genomic_DNA"/>
</dbReference>
<dbReference type="InterPro" id="IPR045886">
    <property type="entry name" value="ThiF/MoeB/HesA"/>
</dbReference>
<dbReference type="GO" id="GO:0008641">
    <property type="term" value="F:ubiquitin-like modifier activating enzyme activity"/>
    <property type="evidence" value="ECO:0007669"/>
    <property type="project" value="InterPro"/>
</dbReference>
<comment type="caution">
    <text evidence="2">The sequence shown here is derived from an EMBL/GenBank/DDBJ whole genome shotgun (WGS) entry which is preliminary data.</text>
</comment>
<accession>A0A0E9LXQ8</accession>
<dbReference type="PANTHER" id="PTHR43267:SF1">
    <property type="entry name" value="TRNA THREONYLCARBAMOYLADENOSINE DEHYDRATASE"/>
    <property type="match status" value="1"/>
</dbReference>
<organism evidence="2 3">
    <name type="scientific">Geofilum rubicundum JCM 15548</name>
    <dbReference type="NCBI Taxonomy" id="1236989"/>
    <lineage>
        <taxon>Bacteria</taxon>
        <taxon>Pseudomonadati</taxon>
        <taxon>Bacteroidota</taxon>
        <taxon>Bacteroidia</taxon>
        <taxon>Marinilabiliales</taxon>
        <taxon>Marinilabiliaceae</taxon>
        <taxon>Geofilum</taxon>
    </lineage>
</organism>
<proteinExistence type="predicted"/>
<protein>
    <submittedName>
        <fullName evidence="2">HesA/MoeB/ThiF family protein related to EC-YgdL</fullName>
    </submittedName>
</protein>
<dbReference type="AlphaFoldDB" id="A0A0E9LXQ8"/>
<dbReference type="RefSeq" id="WP_262486964.1">
    <property type="nucleotide sequence ID" value="NZ_BAZW01000015.1"/>
</dbReference>
<dbReference type="GO" id="GO:0061504">
    <property type="term" value="P:cyclic threonylcarbamoyladenosine biosynthetic process"/>
    <property type="evidence" value="ECO:0007669"/>
    <property type="project" value="TreeGrafter"/>
</dbReference>
<dbReference type="GO" id="GO:0061503">
    <property type="term" value="F:tRNA threonylcarbamoyladenosine dehydratase"/>
    <property type="evidence" value="ECO:0007669"/>
    <property type="project" value="TreeGrafter"/>
</dbReference>
<dbReference type="Gene3D" id="3.40.50.720">
    <property type="entry name" value="NAD(P)-binding Rossmann-like Domain"/>
    <property type="match status" value="1"/>
</dbReference>
<dbReference type="Pfam" id="PF00899">
    <property type="entry name" value="ThiF"/>
    <property type="match status" value="1"/>
</dbReference>
<dbReference type="STRING" id="1236989.JCM15548_12136"/>
<evidence type="ECO:0000313" key="2">
    <source>
        <dbReference type="EMBL" id="GAO29901.1"/>
    </source>
</evidence>
<evidence type="ECO:0000313" key="3">
    <source>
        <dbReference type="Proteomes" id="UP000032900"/>
    </source>
</evidence>
<feature type="domain" description="THIF-type NAD/FAD binding fold" evidence="1">
    <location>
        <begin position="9"/>
        <end position="52"/>
    </location>
</feature>
<dbReference type="PANTHER" id="PTHR43267">
    <property type="entry name" value="TRNA THREONYLCARBAMOYLADENOSINE DEHYDRATASE"/>
    <property type="match status" value="1"/>
</dbReference>